<dbReference type="InterPro" id="IPR017871">
    <property type="entry name" value="ABC_transporter-like_CS"/>
</dbReference>
<dbReference type="GO" id="GO:0005524">
    <property type="term" value="F:ATP binding"/>
    <property type="evidence" value="ECO:0007669"/>
    <property type="project" value="UniProtKB-KW"/>
</dbReference>
<dbReference type="RefSeq" id="WP_166338890.1">
    <property type="nucleotide sequence ID" value="NZ_CP072829.1"/>
</dbReference>
<evidence type="ECO:0000256" key="5">
    <source>
        <dbReference type="ARBA" id="ARBA00022989"/>
    </source>
</evidence>
<evidence type="ECO:0000256" key="4">
    <source>
        <dbReference type="ARBA" id="ARBA00022840"/>
    </source>
</evidence>
<dbReference type="Pfam" id="PF00005">
    <property type="entry name" value="ABC_tran"/>
    <property type="match status" value="1"/>
</dbReference>
<dbReference type="GO" id="GO:0042883">
    <property type="term" value="P:cysteine transport"/>
    <property type="evidence" value="ECO:0007669"/>
    <property type="project" value="InterPro"/>
</dbReference>
<name>A0A9E6STR7_9ACTN</name>
<comment type="subcellular location">
    <subcellularLocation>
        <location evidence="1">Cell membrane</location>
        <topology evidence="1">Multi-pass membrane protein</topology>
    </subcellularLocation>
</comment>
<dbReference type="PROSITE" id="PS50929">
    <property type="entry name" value="ABC_TM1F"/>
    <property type="match status" value="1"/>
</dbReference>
<evidence type="ECO:0000259" key="10">
    <source>
        <dbReference type="PROSITE" id="PS50929"/>
    </source>
</evidence>
<feature type="compositionally biased region" description="Basic and acidic residues" evidence="7">
    <location>
        <begin position="328"/>
        <end position="337"/>
    </location>
</feature>
<dbReference type="SUPFAM" id="SSF52540">
    <property type="entry name" value="P-loop containing nucleoside triphosphate hydrolases"/>
    <property type="match status" value="1"/>
</dbReference>
<organism evidence="12 14">
    <name type="scientific">Xiamenia xianingshaonis</name>
    <dbReference type="NCBI Taxonomy" id="2682776"/>
    <lineage>
        <taxon>Bacteria</taxon>
        <taxon>Bacillati</taxon>
        <taxon>Actinomycetota</taxon>
        <taxon>Coriobacteriia</taxon>
        <taxon>Eggerthellales</taxon>
        <taxon>Eggerthellaceae</taxon>
        <taxon>Xiamenia</taxon>
    </lineage>
</organism>
<dbReference type="Pfam" id="PF00664">
    <property type="entry name" value="ABC_membrane"/>
    <property type="match status" value="1"/>
</dbReference>
<dbReference type="Gene3D" id="3.40.50.300">
    <property type="entry name" value="P-loop containing nucleotide triphosphate hydrolases"/>
    <property type="match status" value="1"/>
</dbReference>
<proteinExistence type="predicted"/>
<keyword evidence="2 8" id="KW-0812">Transmembrane</keyword>
<evidence type="ECO:0000313" key="14">
    <source>
        <dbReference type="Proteomes" id="UP000671910"/>
    </source>
</evidence>
<keyword evidence="13" id="KW-1185">Reference proteome</keyword>
<dbReference type="InterPro" id="IPR027417">
    <property type="entry name" value="P-loop_NTPase"/>
</dbReference>
<feature type="transmembrane region" description="Helical" evidence="8">
    <location>
        <begin position="250"/>
        <end position="274"/>
    </location>
</feature>
<evidence type="ECO:0000259" key="9">
    <source>
        <dbReference type="PROSITE" id="PS50893"/>
    </source>
</evidence>
<evidence type="ECO:0000313" key="12">
    <source>
        <dbReference type="EMBL" id="QTU83693.1"/>
    </source>
</evidence>
<evidence type="ECO:0000256" key="1">
    <source>
        <dbReference type="ARBA" id="ARBA00004651"/>
    </source>
</evidence>
<reference evidence="11 13" key="1">
    <citation type="submission" date="2019-11" db="EMBL/GenBank/DDBJ databases">
        <title>Eggerthellaceae novel genus isolated from the rectal contents of marmort.</title>
        <authorList>
            <person name="Zhang G."/>
        </authorList>
    </citation>
    <scope>NUCLEOTIDE SEQUENCE [LARGE SCALE GENOMIC DNA]</scope>
    <source>
        <strain evidence="13">zg-886</strain>
        <strain evidence="11">Zg-886</strain>
    </source>
</reference>
<dbReference type="InterPro" id="IPR011527">
    <property type="entry name" value="ABC1_TM_dom"/>
</dbReference>
<evidence type="ECO:0000256" key="7">
    <source>
        <dbReference type="SAM" id="MobiDB-lite"/>
    </source>
</evidence>
<dbReference type="KEGG" id="ebz:J7S26_04650"/>
<dbReference type="InterPro" id="IPR003439">
    <property type="entry name" value="ABC_transporter-like_ATP-bd"/>
</dbReference>
<feature type="transmembrane region" description="Helical" evidence="8">
    <location>
        <begin position="28"/>
        <end position="53"/>
    </location>
</feature>
<feature type="region of interest" description="Disordered" evidence="7">
    <location>
        <begin position="328"/>
        <end position="354"/>
    </location>
</feature>
<dbReference type="GO" id="GO:0005886">
    <property type="term" value="C:plasma membrane"/>
    <property type="evidence" value="ECO:0007669"/>
    <property type="project" value="UniProtKB-SubCell"/>
</dbReference>
<dbReference type="NCBIfam" id="TIGR02857">
    <property type="entry name" value="CydD"/>
    <property type="match status" value="1"/>
</dbReference>
<dbReference type="PANTHER" id="PTHR24221:SF614">
    <property type="entry name" value="GLUTATHIONE_L-CYSTEINE TRANSPORT SYSTEM ATP-BINDING_PERMEASE PROTEIN CYDC"/>
    <property type="match status" value="1"/>
</dbReference>
<dbReference type="Gene3D" id="1.20.1560.10">
    <property type="entry name" value="ABC transporter type 1, transmembrane domain"/>
    <property type="match status" value="1"/>
</dbReference>
<evidence type="ECO:0000256" key="8">
    <source>
        <dbReference type="SAM" id="Phobius"/>
    </source>
</evidence>
<dbReference type="AlphaFoldDB" id="A0A9E6STR7"/>
<feature type="transmembrane region" description="Helical" evidence="8">
    <location>
        <begin position="65"/>
        <end position="83"/>
    </location>
</feature>
<dbReference type="Proteomes" id="UP000636394">
    <property type="component" value="Unassembled WGS sequence"/>
</dbReference>
<dbReference type="GO" id="GO:0034040">
    <property type="term" value="F:ATPase-coupled lipid transmembrane transporter activity"/>
    <property type="evidence" value="ECO:0007669"/>
    <property type="project" value="TreeGrafter"/>
</dbReference>
<dbReference type="InterPro" id="IPR039421">
    <property type="entry name" value="Type_1_exporter"/>
</dbReference>
<dbReference type="PANTHER" id="PTHR24221">
    <property type="entry name" value="ATP-BINDING CASSETTE SUB-FAMILY B"/>
    <property type="match status" value="1"/>
</dbReference>
<keyword evidence="6 8" id="KW-0472">Membrane</keyword>
<gene>
    <name evidence="12" type="primary">cydD</name>
    <name evidence="11" type="ORF">GMI68_03430</name>
    <name evidence="12" type="ORF">J7S26_04650</name>
</gene>
<feature type="domain" description="ABC transporter" evidence="9">
    <location>
        <begin position="362"/>
        <end position="594"/>
    </location>
</feature>
<feature type="transmembrane region" description="Helical" evidence="8">
    <location>
        <begin position="171"/>
        <end position="191"/>
    </location>
</feature>
<evidence type="ECO:0000313" key="13">
    <source>
        <dbReference type="Proteomes" id="UP000636394"/>
    </source>
</evidence>
<dbReference type="PROSITE" id="PS50893">
    <property type="entry name" value="ABC_TRANSPORTER_2"/>
    <property type="match status" value="1"/>
</dbReference>
<sequence length="599" mass="63057">MDASRKRAEGAGAMFDRQLLALPGIRRAFCAAAAFAAAQGALVVAMAWCLARALTNLWDGAAFEAQAGLLAGFAAGFLGAAAIRAAQDAWFARWASRVASAVRREALAAVFSDGAALVDGFGSAAITTLLLEDGDVLEKYLRAIVPRMGNAVVIAVFVIVALFVFDWVSGLIVLVMMPVIGLYMALLGSMARKAATSQRAEYERLSNAFSDTMRGIDTVARLGLVQAWERSLEATSEKFRAATMKVLRTATLSGSVLDLISTLSLAAVAIMLGFRLVDGSVTLFCALASLVLVPECFKPVRAFASDFHASLEGRSALAAQRRLMDEHRKAARRRLEGAQRSGAPASAGATGRPGAAASSLTLSFEGASVDHGGRAALAGCTFSVRQPERVGIVGASGAGKSTLASLAAGFRAPDAGSVTLDGACGEGADAWRREVLYLPQAPTLFHGTLRDNVALYTPEASDEAVLAAVRAVGLAPLVDALDGGLDGVIGQGGRQLSGGQAQRVALARAFLDRTRRLLVFDEPTAHLDVETEYELKQAMVPLMEGRLVLFATHRLHWLDVLDRVVVLAAGQIEFDGSPDEALRKSPTLRAMAYGERGRP</sequence>
<dbReference type="SUPFAM" id="SSF90123">
    <property type="entry name" value="ABC transporter transmembrane region"/>
    <property type="match status" value="1"/>
</dbReference>
<dbReference type="Proteomes" id="UP000671910">
    <property type="component" value="Chromosome"/>
</dbReference>
<dbReference type="InterPro" id="IPR003593">
    <property type="entry name" value="AAA+_ATPase"/>
</dbReference>
<dbReference type="SMART" id="SM00382">
    <property type="entry name" value="AAA"/>
    <property type="match status" value="1"/>
</dbReference>
<feature type="domain" description="ABC transmembrane type-1" evidence="10">
    <location>
        <begin position="31"/>
        <end position="312"/>
    </location>
</feature>
<dbReference type="EMBL" id="CP072829">
    <property type="protein sequence ID" value="QTU83693.1"/>
    <property type="molecule type" value="Genomic_DNA"/>
</dbReference>
<reference evidence="12" key="2">
    <citation type="submission" date="2021-04" db="EMBL/GenBank/DDBJ databases">
        <title>Novel species in family Eggerthellaceae.</title>
        <authorList>
            <person name="Zhang G."/>
        </authorList>
    </citation>
    <scope>NUCLEOTIDE SEQUENCE</scope>
    <source>
        <strain evidence="12">Zg-886</strain>
    </source>
</reference>
<dbReference type="EMBL" id="WPCR01000003">
    <property type="protein sequence ID" value="NHM13834.1"/>
    <property type="molecule type" value="Genomic_DNA"/>
</dbReference>
<feature type="transmembrane region" description="Helical" evidence="8">
    <location>
        <begin position="148"/>
        <end position="165"/>
    </location>
</feature>
<evidence type="ECO:0000313" key="11">
    <source>
        <dbReference type="EMBL" id="NHM13834.1"/>
    </source>
</evidence>
<evidence type="ECO:0000256" key="2">
    <source>
        <dbReference type="ARBA" id="ARBA00022692"/>
    </source>
</evidence>
<keyword evidence="4" id="KW-0067">ATP-binding</keyword>
<keyword evidence="5 8" id="KW-1133">Transmembrane helix</keyword>
<dbReference type="GO" id="GO:0140359">
    <property type="term" value="F:ABC-type transporter activity"/>
    <property type="evidence" value="ECO:0007669"/>
    <property type="project" value="InterPro"/>
</dbReference>
<dbReference type="InterPro" id="IPR014216">
    <property type="entry name" value="ABC_transptr_CydD"/>
</dbReference>
<evidence type="ECO:0000256" key="6">
    <source>
        <dbReference type="ARBA" id="ARBA00023136"/>
    </source>
</evidence>
<accession>A0A9E6STR7</accession>
<protein>
    <submittedName>
        <fullName evidence="12">Thiol reductant ABC exporter subunit CydD</fullName>
    </submittedName>
</protein>
<dbReference type="GO" id="GO:0016887">
    <property type="term" value="F:ATP hydrolysis activity"/>
    <property type="evidence" value="ECO:0007669"/>
    <property type="project" value="InterPro"/>
</dbReference>
<keyword evidence="3" id="KW-0547">Nucleotide-binding</keyword>
<dbReference type="CDD" id="cd18584">
    <property type="entry name" value="ABC_6TM_AarD_CydD"/>
    <property type="match status" value="1"/>
</dbReference>
<dbReference type="PROSITE" id="PS00211">
    <property type="entry name" value="ABC_TRANSPORTER_1"/>
    <property type="match status" value="1"/>
</dbReference>
<evidence type="ECO:0000256" key="3">
    <source>
        <dbReference type="ARBA" id="ARBA00022741"/>
    </source>
</evidence>
<dbReference type="InterPro" id="IPR036640">
    <property type="entry name" value="ABC1_TM_sf"/>
</dbReference>